<evidence type="ECO:0000313" key="10">
    <source>
        <dbReference type="EMBL" id="TGL44322.1"/>
    </source>
</evidence>
<evidence type="ECO:0000256" key="8">
    <source>
        <dbReference type="HAMAP-Rule" id="MF_00473"/>
    </source>
</evidence>
<proteinExistence type="inferred from homology"/>
<dbReference type="EC" id="5.3.1.9" evidence="8"/>
<dbReference type="PROSITE" id="PS00174">
    <property type="entry name" value="P_GLUCOSE_ISOMERASE_2"/>
    <property type="match status" value="1"/>
</dbReference>
<comment type="pathway">
    <text evidence="8">Carbohydrate biosynthesis; gluconeogenesis.</text>
</comment>
<dbReference type="UniPathway" id="UPA00109">
    <property type="reaction ID" value="UER00181"/>
</dbReference>
<dbReference type="PANTHER" id="PTHR11469">
    <property type="entry name" value="GLUCOSE-6-PHOSPHATE ISOMERASE"/>
    <property type="match status" value="1"/>
</dbReference>
<dbReference type="GO" id="GO:0051156">
    <property type="term" value="P:glucose 6-phosphate metabolic process"/>
    <property type="evidence" value="ECO:0007669"/>
    <property type="project" value="TreeGrafter"/>
</dbReference>
<keyword evidence="3 8" id="KW-0312">Gluconeogenesis</keyword>
<dbReference type="PANTHER" id="PTHR11469:SF1">
    <property type="entry name" value="GLUCOSE-6-PHOSPHATE ISOMERASE"/>
    <property type="match status" value="1"/>
</dbReference>
<evidence type="ECO:0000256" key="5">
    <source>
        <dbReference type="ARBA" id="ARBA00023152"/>
    </source>
</evidence>
<feature type="active site" evidence="8">
    <location>
        <position position="424"/>
    </location>
</feature>
<dbReference type="UniPathway" id="UPA00138"/>
<keyword evidence="11" id="KW-1185">Reference proteome</keyword>
<accession>A0A4R9JK95</accession>
<evidence type="ECO:0000256" key="4">
    <source>
        <dbReference type="ARBA" id="ARBA00022490"/>
    </source>
</evidence>
<dbReference type="Pfam" id="PF00342">
    <property type="entry name" value="PGI"/>
    <property type="match status" value="1"/>
</dbReference>
<dbReference type="InterPro" id="IPR035476">
    <property type="entry name" value="SIS_PGI_1"/>
</dbReference>
<dbReference type="FunFam" id="3.40.50.10490:FF:000016">
    <property type="entry name" value="Glucose-6-phosphate isomerase"/>
    <property type="match status" value="1"/>
</dbReference>
<dbReference type="OrthoDB" id="140919at2"/>
<reference evidence="10" key="1">
    <citation type="journal article" date="2019" name="PLoS Negl. Trop. Dis.">
        <title>Revisiting the worldwide diversity of Leptospira species in the environment.</title>
        <authorList>
            <person name="Vincent A.T."/>
            <person name="Schiettekatte O."/>
            <person name="Bourhy P."/>
            <person name="Veyrier F.J."/>
            <person name="Picardeau M."/>
        </authorList>
    </citation>
    <scope>NUCLEOTIDE SEQUENCE [LARGE SCALE GENOMIC DNA]</scope>
    <source>
        <strain evidence="10">201702692</strain>
    </source>
</reference>
<dbReference type="InterPro" id="IPR035482">
    <property type="entry name" value="SIS_PGI_2"/>
</dbReference>
<sequence>MSNLKISDRFVKSFLTETLIQKELENAEKARQTLLQKKGVGNEFLGWVDLPGQTSADELQKIRLAAETIQSHSQYLVVVGIGGSYLGARAVIEALTPEFSAQEVQKKAVKIIYAGHHLDADYHARLLAFLENKEFSVNVISKSGTTTEPAIAFRLLLSLLERKYGRENLKNRVYATTDKEKGALKQLADEYGFPSFVIPDDVGGRYSVFTPVGLLPIAAAGFSINKLIDGAKQMEGELKTKSASEGNLATYYASMRNGLYAQGKKTEILVSYSPALVFVSEWWKQLFGESEGKNGKGIFPASVQFTTDLHSMGQYIQDGERHLMETVIKVESPKQDVYLTEKTDDRDGLNYLAGKKLSEVNQSAMLGTLIAHKDGGVPCLEIVLPGLSEETIGELLYLFQFACGISGYMLGVNPFDQPGVEDYKNNMFALLGKKGYEKRKNEILSHI</sequence>
<dbReference type="FunFam" id="3.40.50.10490:FF:000015">
    <property type="entry name" value="Glucose-6-phosphate isomerase"/>
    <property type="match status" value="1"/>
</dbReference>
<comment type="function">
    <text evidence="8">Catalyzes the reversible isomerization of glucose-6-phosphate to fructose-6-phosphate.</text>
</comment>
<dbReference type="PROSITE" id="PS00765">
    <property type="entry name" value="P_GLUCOSE_ISOMERASE_1"/>
    <property type="match status" value="1"/>
</dbReference>
<dbReference type="GO" id="GO:0097367">
    <property type="term" value="F:carbohydrate derivative binding"/>
    <property type="evidence" value="ECO:0007669"/>
    <property type="project" value="InterPro"/>
</dbReference>
<evidence type="ECO:0000256" key="6">
    <source>
        <dbReference type="ARBA" id="ARBA00023235"/>
    </source>
</evidence>
<gene>
    <name evidence="8" type="primary">pgi</name>
    <name evidence="10" type="ORF">EHQ49_02265</name>
</gene>
<dbReference type="GO" id="GO:0005829">
    <property type="term" value="C:cytosol"/>
    <property type="evidence" value="ECO:0007669"/>
    <property type="project" value="TreeGrafter"/>
</dbReference>
<dbReference type="Gene3D" id="3.40.50.10490">
    <property type="entry name" value="Glucose-6-phosphate isomerase like protein, domain 1"/>
    <property type="match status" value="2"/>
</dbReference>
<dbReference type="HAMAP" id="MF_00473">
    <property type="entry name" value="G6P_isomerase"/>
    <property type="match status" value="1"/>
</dbReference>
<dbReference type="CDD" id="cd05016">
    <property type="entry name" value="SIS_PGI_2"/>
    <property type="match status" value="1"/>
</dbReference>
<dbReference type="SUPFAM" id="SSF53697">
    <property type="entry name" value="SIS domain"/>
    <property type="match status" value="1"/>
</dbReference>
<dbReference type="InterPro" id="IPR001672">
    <property type="entry name" value="G6P_Isomerase"/>
</dbReference>
<evidence type="ECO:0000256" key="1">
    <source>
        <dbReference type="ARBA" id="ARBA00004926"/>
    </source>
</evidence>
<organism evidence="10 11">
    <name type="scientific">Leptospira perdikensis</name>
    <dbReference type="NCBI Taxonomy" id="2484948"/>
    <lineage>
        <taxon>Bacteria</taxon>
        <taxon>Pseudomonadati</taxon>
        <taxon>Spirochaetota</taxon>
        <taxon>Spirochaetia</taxon>
        <taxon>Leptospirales</taxon>
        <taxon>Leptospiraceae</taxon>
        <taxon>Leptospira</taxon>
    </lineage>
</organism>
<dbReference type="PROSITE" id="PS51463">
    <property type="entry name" value="P_GLUCOSE_ISOMERASE_3"/>
    <property type="match status" value="1"/>
</dbReference>
<dbReference type="CDD" id="cd05015">
    <property type="entry name" value="SIS_PGI_1"/>
    <property type="match status" value="1"/>
</dbReference>
<keyword evidence="4 8" id="KW-0963">Cytoplasm</keyword>
<dbReference type="NCBIfam" id="NF010697">
    <property type="entry name" value="PRK14097.1"/>
    <property type="match status" value="1"/>
</dbReference>
<comment type="pathway">
    <text evidence="1 8 9">Carbohydrate degradation; glycolysis; D-glyceraldehyde 3-phosphate and glycerone phosphate from D-glucose: step 2/4.</text>
</comment>
<evidence type="ECO:0000256" key="3">
    <source>
        <dbReference type="ARBA" id="ARBA00022432"/>
    </source>
</evidence>
<name>A0A4R9JK95_9LEPT</name>
<comment type="caution">
    <text evidence="10">The sequence shown here is derived from an EMBL/GenBank/DDBJ whole genome shotgun (WGS) entry which is preliminary data.</text>
</comment>
<dbReference type="GO" id="GO:0006094">
    <property type="term" value="P:gluconeogenesis"/>
    <property type="evidence" value="ECO:0007669"/>
    <property type="project" value="UniProtKB-UniRule"/>
</dbReference>
<comment type="similarity">
    <text evidence="2 8 9">Belongs to the GPI family.</text>
</comment>
<dbReference type="Proteomes" id="UP000298125">
    <property type="component" value="Unassembled WGS sequence"/>
</dbReference>
<dbReference type="EMBL" id="RQGA01000003">
    <property type="protein sequence ID" value="TGL44322.1"/>
    <property type="molecule type" value="Genomic_DNA"/>
</dbReference>
<dbReference type="InterPro" id="IPR046348">
    <property type="entry name" value="SIS_dom_sf"/>
</dbReference>
<comment type="catalytic activity">
    <reaction evidence="7 8 9">
        <text>alpha-D-glucose 6-phosphate = beta-D-fructose 6-phosphate</text>
        <dbReference type="Rhea" id="RHEA:11816"/>
        <dbReference type="ChEBI" id="CHEBI:57634"/>
        <dbReference type="ChEBI" id="CHEBI:58225"/>
        <dbReference type="EC" id="5.3.1.9"/>
    </reaction>
</comment>
<keyword evidence="5 8" id="KW-0324">Glycolysis</keyword>
<evidence type="ECO:0000256" key="7">
    <source>
        <dbReference type="ARBA" id="ARBA00029321"/>
    </source>
</evidence>
<dbReference type="AlphaFoldDB" id="A0A4R9JK95"/>
<comment type="subcellular location">
    <subcellularLocation>
        <location evidence="8">Cytoplasm</location>
    </subcellularLocation>
</comment>
<dbReference type="GO" id="GO:0006096">
    <property type="term" value="P:glycolytic process"/>
    <property type="evidence" value="ECO:0007669"/>
    <property type="project" value="UniProtKB-UniRule"/>
</dbReference>
<dbReference type="InterPro" id="IPR018189">
    <property type="entry name" value="Phosphoglucose_isomerase_CS"/>
</dbReference>
<dbReference type="RefSeq" id="WP_135575946.1">
    <property type="nucleotide sequence ID" value="NZ_RQGA01000003.1"/>
</dbReference>
<evidence type="ECO:0000256" key="2">
    <source>
        <dbReference type="ARBA" id="ARBA00006604"/>
    </source>
</evidence>
<dbReference type="GO" id="GO:0048029">
    <property type="term" value="F:monosaccharide binding"/>
    <property type="evidence" value="ECO:0007669"/>
    <property type="project" value="TreeGrafter"/>
</dbReference>
<protein>
    <recommendedName>
        <fullName evidence="8">Glucose-6-phosphate isomerase</fullName>
        <shortName evidence="8">GPI</shortName>
        <ecNumber evidence="8">5.3.1.9</ecNumber>
    </recommendedName>
    <alternativeName>
        <fullName evidence="8">Phosphoglucose isomerase</fullName>
        <shortName evidence="8">PGI</shortName>
    </alternativeName>
    <alternativeName>
        <fullName evidence="8">Phosphohexose isomerase</fullName>
        <shortName evidence="8">PHI</shortName>
    </alternativeName>
</protein>
<dbReference type="PRINTS" id="PR00662">
    <property type="entry name" value="G6PISOMERASE"/>
</dbReference>
<evidence type="ECO:0000313" key="11">
    <source>
        <dbReference type="Proteomes" id="UP000298125"/>
    </source>
</evidence>
<dbReference type="GO" id="GO:0004347">
    <property type="term" value="F:glucose-6-phosphate isomerase activity"/>
    <property type="evidence" value="ECO:0007669"/>
    <property type="project" value="UniProtKB-UniRule"/>
</dbReference>
<keyword evidence="6 8" id="KW-0413">Isomerase</keyword>
<comment type="caution">
    <text evidence="8">Lacks conserved residue(s) required for the propagation of feature annotation.</text>
</comment>
<feature type="active site" description="Proton donor" evidence="8">
    <location>
        <position position="289"/>
    </location>
</feature>
<evidence type="ECO:0000256" key="9">
    <source>
        <dbReference type="RuleBase" id="RU000612"/>
    </source>
</evidence>